<name>A0A0M0I211_9VIBR</name>
<dbReference type="PROSITE" id="PS50112">
    <property type="entry name" value="PAS"/>
    <property type="match status" value="1"/>
</dbReference>
<dbReference type="Gene3D" id="3.30.450.20">
    <property type="entry name" value="PAS domain"/>
    <property type="match status" value="1"/>
</dbReference>
<evidence type="ECO:0000256" key="5">
    <source>
        <dbReference type="SAM" id="Phobius"/>
    </source>
</evidence>
<comment type="similarity">
    <text evidence="3">Belongs to the methyl-accepting chemotaxis (MCP) protein family.</text>
</comment>
<evidence type="ECO:0000313" key="8">
    <source>
        <dbReference type="EMBL" id="KOO08371.1"/>
    </source>
</evidence>
<dbReference type="InterPro" id="IPR013655">
    <property type="entry name" value="PAS_fold_3"/>
</dbReference>
<evidence type="ECO:0000259" key="7">
    <source>
        <dbReference type="PROSITE" id="PS50112"/>
    </source>
</evidence>
<dbReference type="PATRIC" id="fig|171383.3.peg.1597"/>
<accession>A0A0M0I211</accession>
<dbReference type="SUPFAM" id="SSF55785">
    <property type="entry name" value="PYP-like sensor domain (PAS domain)"/>
    <property type="match status" value="1"/>
</dbReference>
<dbReference type="AlphaFoldDB" id="A0A0M0I211"/>
<protein>
    <submittedName>
        <fullName evidence="8">Chemotaxis protein</fullName>
    </submittedName>
</protein>
<feature type="domain" description="Methyl-accepting transducer" evidence="6">
    <location>
        <begin position="243"/>
        <end position="479"/>
    </location>
</feature>
<dbReference type="STRING" id="171383.AKJ31_07765"/>
<keyword evidence="2 4" id="KW-0807">Transducer</keyword>
<evidence type="ECO:0000256" key="2">
    <source>
        <dbReference type="ARBA" id="ARBA00023224"/>
    </source>
</evidence>
<keyword evidence="5" id="KW-1133">Transmembrane helix</keyword>
<dbReference type="Proteomes" id="UP000037530">
    <property type="component" value="Unassembled WGS sequence"/>
</dbReference>
<comment type="caution">
    <text evidence="8">The sequence shown here is derived from an EMBL/GenBank/DDBJ whole genome shotgun (WGS) entry which is preliminary data.</text>
</comment>
<keyword evidence="5" id="KW-0472">Membrane</keyword>
<dbReference type="GO" id="GO:0006935">
    <property type="term" value="P:chemotaxis"/>
    <property type="evidence" value="ECO:0007669"/>
    <property type="project" value="UniProtKB-ARBA"/>
</dbReference>
<feature type="transmembrane region" description="Helical" evidence="5">
    <location>
        <begin position="169"/>
        <end position="187"/>
    </location>
</feature>
<dbReference type="FunFam" id="1.10.287.950:FF:000001">
    <property type="entry name" value="Methyl-accepting chemotaxis sensory transducer"/>
    <property type="match status" value="1"/>
</dbReference>
<dbReference type="PANTHER" id="PTHR32089">
    <property type="entry name" value="METHYL-ACCEPTING CHEMOTAXIS PROTEIN MCPB"/>
    <property type="match status" value="1"/>
</dbReference>
<dbReference type="PROSITE" id="PS50111">
    <property type="entry name" value="CHEMOTAXIS_TRANSDUC_2"/>
    <property type="match status" value="1"/>
</dbReference>
<dbReference type="GO" id="GO:0007165">
    <property type="term" value="P:signal transduction"/>
    <property type="evidence" value="ECO:0007669"/>
    <property type="project" value="UniProtKB-KW"/>
</dbReference>
<dbReference type="EMBL" id="LHPI01000004">
    <property type="protein sequence ID" value="KOO08371.1"/>
    <property type="molecule type" value="Genomic_DNA"/>
</dbReference>
<dbReference type="RefSeq" id="WP_053408534.1">
    <property type="nucleotide sequence ID" value="NZ_DAIPHI010000247.1"/>
</dbReference>
<dbReference type="CDD" id="cd11386">
    <property type="entry name" value="MCP_signal"/>
    <property type="match status" value="1"/>
</dbReference>
<feature type="domain" description="PAS" evidence="7">
    <location>
        <begin position="2"/>
        <end position="47"/>
    </location>
</feature>
<dbReference type="SMART" id="SM00283">
    <property type="entry name" value="MA"/>
    <property type="match status" value="1"/>
</dbReference>
<gene>
    <name evidence="8" type="ORF">AKJ31_07765</name>
</gene>
<dbReference type="InterPro" id="IPR000014">
    <property type="entry name" value="PAS"/>
</dbReference>
<evidence type="ECO:0000313" key="9">
    <source>
        <dbReference type="Proteomes" id="UP000037530"/>
    </source>
</evidence>
<evidence type="ECO:0000259" key="6">
    <source>
        <dbReference type="PROSITE" id="PS50111"/>
    </source>
</evidence>
<dbReference type="InterPro" id="IPR035965">
    <property type="entry name" value="PAS-like_dom_sf"/>
</dbReference>
<dbReference type="Pfam" id="PF08447">
    <property type="entry name" value="PAS_3"/>
    <property type="match status" value="1"/>
</dbReference>
<evidence type="ECO:0000256" key="3">
    <source>
        <dbReference type="ARBA" id="ARBA00029447"/>
    </source>
</evidence>
<dbReference type="CDD" id="cd00130">
    <property type="entry name" value="PAS"/>
    <property type="match status" value="1"/>
</dbReference>
<feature type="transmembrane region" description="Helical" evidence="5">
    <location>
        <begin position="144"/>
        <end position="163"/>
    </location>
</feature>
<evidence type="ECO:0000256" key="1">
    <source>
        <dbReference type="ARBA" id="ARBA00004370"/>
    </source>
</evidence>
<dbReference type="InterPro" id="IPR004089">
    <property type="entry name" value="MCPsignal_dom"/>
</dbReference>
<reference evidence="9" key="1">
    <citation type="submission" date="2015-08" db="EMBL/GenBank/DDBJ databases">
        <title>Vibrio galatheae sp. nov., a novel member of the Vibrionaceae family isolated from the Solomon Islands.</title>
        <authorList>
            <person name="Giubergia S."/>
            <person name="Machado H."/>
            <person name="Mateiu R.V."/>
            <person name="Gram L."/>
        </authorList>
    </citation>
    <scope>NUCLEOTIDE SEQUENCE [LARGE SCALE GENOMIC DNA]</scope>
    <source>
        <strain evidence="9">DSM 19134</strain>
    </source>
</reference>
<dbReference type="Pfam" id="PF00015">
    <property type="entry name" value="MCPsignal"/>
    <property type="match status" value="1"/>
</dbReference>
<dbReference type="SUPFAM" id="SSF58104">
    <property type="entry name" value="Methyl-accepting chemotaxis protein (MCP) signaling domain"/>
    <property type="match status" value="1"/>
</dbReference>
<dbReference type="OrthoDB" id="5675566at2"/>
<proteinExistence type="inferred from homology"/>
<evidence type="ECO:0000256" key="4">
    <source>
        <dbReference type="PROSITE-ProRule" id="PRU00284"/>
    </source>
</evidence>
<keyword evidence="5" id="KW-0812">Transmembrane</keyword>
<dbReference type="PANTHER" id="PTHR32089:SF112">
    <property type="entry name" value="LYSOZYME-LIKE PROTEIN-RELATED"/>
    <property type="match status" value="1"/>
</dbReference>
<dbReference type="GO" id="GO:0016020">
    <property type="term" value="C:membrane"/>
    <property type="evidence" value="ECO:0007669"/>
    <property type="project" value="UniProtKB-SubCell"/>
</dbReference>
<sequence>MTKNQIHKDYSASANLISTTDPKSYITYANDDFCDIAGYSREELLGNPHNMVRHADMPKQAFRQLWEYLKQGQSWMGLVKNQCKNSNEHYWVSAFATPIKNESGEIIEYQSVRSQATQEQIKRAESLYRKLRNNQRINSMRVPFHKLSIAFGVLLSTLATIASLTSPNYLSFALLLVSLTSTVFAILQNKRFETLKSRAEEAYVNPLMEQIYTGKFDDFSQIELALMKRKSELRAVAARATDTASAIHSAAEQELNNSVGIEQSLNRQCQETEQVAAAVEELTHSISEVASASSVASNLANDADTQAVKGMESINSTISEVDDLAEELGQAHSIVNQLSQDSQKIDSILEVITAISEQTNLLALNAAIEAARAGDAGRGFAVVADEVRDLASKTANSANEIHTMIKQFKETSQNAVVAMDKGMSLSDNCKVRAHETGEVLTAISEILNRVADSSVQIASAVEQQATVTQEVNQNVSNIKTLADDTSLASKTSLDRTTELVEQLEGLERLMKQFQS</sequence>
<comment type="subcellular location">
    <subcellularLocation>
        <location evidence="1">Membrane</location>
    </subcellularLocation>
</comment>
<keyword evidence="9" id="KW-1185">Reference proteome</keyword>
<dbReference type="NCBIfam" id="TIGR00229">
    <property type="entry name" value="sensory_box"/>
    <property type="match status" value="1"/>
</dbReference>
<organism evidence="8 9">
    <name type="scientific">Vibrio hepatarius</name>
    <dbReference type="NCBI Taxonomy" id="171383"/>
    <lineage>
        <taxon>Bacteria</taxon>
        <taxon>Pseudomonadati</taxon>
        <taxon>Pseudomonadota</taxon>
        <taxon>Gammaproteobacteria</taxon>
        <taxon>Vibrionales</taxon>
        <taxon>Vibrionaceae</taxon>
        <taxon>Vibrio</taxon>
        <taxon>Vibrio oreintalis group</taxon>
    </lineage>
</organism>
<dbReference type="Gene3D" id="1.10.287.950">
    <property type="entry name" value="Methyl-accepting chemotaxis protein"/>
    <property type="match status" value="1"/>
</dbReference>